<gene>
    <name evidence="3" type="ordered locus">TASI_0141</name>
</gene>
<dbReference type="eggNOG" id="COG0607">
    <property type="taxonomic scope" value="Bacteria"/>
</dbReference>
<dbReference type="Gene3D" id="3.40.250.10">
    <property type="entry name" value="Rhodanese-like domain"/>
    <property type="match status" value="1"/>
</dbReference>
<dbReference type="OrthoDB" id="1445766at2"/>
<dbReference type="STRING" id="1008459.TASI_0141"/>
<proteinExistence type="predicted"/>
<reference evidence="3 4" key="2">
    <citation type="journal article" date="2012" name="PLoS ONE">
        <title>Genomic characterization of the taylorella genus.</title>
        <authorList>
            <person name="Hebert L."/>
            <person name="Moumen B."/>
            <person name="Pons N."/>
            <person name="Duquesne F."/>
            <person name="Breuil M.F."/>
            <person name="Goux D."/>
            <person name="Batto J.M."/>
            <person name="Laugier C."/>
            <person name="Renault P."/>
            <person name="Petry S."/>
        </authorList>
    </citation>
    <scope>NUCLEOTIDE SEQUENCE [LARGE SCALE GENOMIC DNA]</scope>
    <source>
        <strain evidence="3 4">MCE3</strain>
    </source>
</reference>
<keyword evidence="1" id="KW-0472">Membrane</keyword>
<name>G4QDB5_TAYAM</name>
<feature type="domain" description="Rhodanese" evidence="2">
    <location>
        <begin position="45"/>
        <end position="132"/>
    </location>
</feature>
<dbReference type="PANTHER" id="PTHR43031">
    <property type="entry name" value="FAD-DEPENDENT OXIDOREDUCTASE"/>
    <property type="match status" value="1"/>
</dbReference>
<dbReference type="RefSeq" id="WP_014110831.1">
    <property type="nucleotide sequence ID" value="NC_016043.1"/>
</dbReference>
<accession>G4QDB5</accession>
<organism evidence="3 4">
    <name type="scientific">Taylorella asinigenitalis (strain MCE3)</name>
    <dbReference type="NCBI Taxonomy" id="1008459"/>
    <lineage>
        <taxon>Bacteria</taxon>
        <taxon>Pseudomonadati</taxon>
        <taxon>Pseudomonadota</taxon>
        <taxon>Betaproteobacteria</taxon>
        <taxon>Burkholderiales</taxon>
        <taxon>Alcaligenaceae</taxon>
        <taxon>Taylorella</taxon>
    </lineage>
</organism>
<dbReference type="SUPFAM" id="SSF52821">
    <property type="entry name" value="Rhodanese/Cell cycle control phosphatase"/>
    <property type="match status" value="1"/>
</dbReference>
<keyword evidence="4" id="KW-1185">Reference proteome</keyword>
<dbReference type="GO" id="GO:0016740">
    <property type="term" value="F:transferase activity"/>
    <property type="evidence" value="ECO:0007669"/>
    <property type="project" value="UniProtKB-KW"/>
</dbReference>
<dbReference type="AlphaFoldDB" id="G4QDB5"/>
<evidence type="ECO:0000313" key="4">
    <source>
        <dbReference type="Proteomes" id="UP000009284"/>
    </source>
</evidence>
<keyword evidence="1" id="KW-0812">Transmembrane</keyword>
<dbReference type="KEGG" id="tas:TASI_0141"/>
<keyword evidence="3" id="KW-0808">Transferase</keyword>
<dbReference type="EMBL" id="CP003059">
    <property type="protein sequence ID" value="AEP35932.1"/>
    <property type="molecule type" value="Genomic_DNA"/>
</dbReference>
<evidence type="ECO:0000259" key="2">
    <source>
        <dbReference type="PROSITE" id="PS50206"/>
    </source>
</evidence>
<dbReference type="InterPro" id="IPR001763">
    <property type="entry name" value="Rhodanese-like_dom"/>
</dbReference>
<dbReference type="SMART" id="SM00450">
    <property type="entry name" value="RHOD"/>
    <property type="match status" value="1"/>
</dbReference>
<feature type="transmembrane region" description="Helical" evidence="1">
    <location>
        <begin position="6"/>
        <end position="25"/>
    </location>
</feature>
<keyword evidence="1" id="KW-1133">Transmembrane helix</keyword>
<dbReference type="Pfam" id="PF00581">
    <property type="entry name" value="Rhodanese"/>
    <property type="match status" value="1"/>
</dbReference>
<dbReference type="Proteomes" id="UP000009284">
    <property type="component" value="Chromosome"/>
</dbReference>
<dbReference type="HOGENOM" id="CLU_089574_1_5_4"/>
<dbReference type="PROSITE" id="PS50206">
    <property type="entry name" value="RHODANESE_3"/>
    <property type="match status" value="1"/>
</dbReference>
<dbReference type="InterPro" id="IPR050229">
    <property type="entry name" value="GlpE_sulfurtransferase"/>
</dbReference>
<dbReference type="CDD" id="cd00158">
    <property type="entry name" value="RHOD"/>
    <property type="match status" value="1"/>
</dbReference>
<evidence type="ECO:0000256" key="1">
    <source>
        <dbReference type="SAM" id="Phobius"/>
    </source>
</evidence>
<dbReference type="InterPro" id="IPR036873">
    <property type="entry name" value="Rhodanese-like_dom_sf"/>
</dbReference>
<reference key="1">
    <citation type="submission" date="2011-09" db="EMBL/GenBank/DDBJ databases">
        <title>Genomic characterization of the Taylorella genus.</title>
        <authorList>
            <person name="Hebert L."/>
            <person name="Moumen B."/>
            <person name="Pons N."/>
            <person name="Duquesne F."/>
            <person name="Breuil M.-F."/>
            <person name="Goux D."/>
            <person name="Batto J.-M."/>
            <person name="Renault P."/>
            <person name="Laugier C."/>
            <person name="Petry S."/>
        </authorList>
    </citation>
    <scope>NUCLEOTIDE SEQUENCE</scope>
    <source>
        <strain>MCE3</strain>
    </source>
</reference>
<dbReference type="PANTHER" id="PTHR43031:SF18">
    <property type="entry name" value="RHODANESE-RELATED SULFURTRANSFERASES"/>
    <property type="match status" value="1"/>
</dbReference>
<evidence type="ECO:0000313" key="3">
    <source>
        <dbReference type="EMBL" id="AEP35932.1"/>
    </source>
</evidence>
<sequence length="138" mass="15164">MDFLLYNNNYLFLIAAVVSGILLVIGSRKSGQSTLSAQEAVRFSNTDHAQFIDIREPEAYQAGHIAQSKNFPKSNLEAKASSLPKKPLILVCDTGRTALEAAAILKKLNIENVYTLKDGLTGWKNEGLPIKSKKKSKE</sequence>
<protein>
    <submittedName>
        <fullName evidence="3">Rhodanese-related sulfurtransferase</fullName>
    </submittedName>
</protein>